<protein>
    <recommendedName>
        <fullName evidence="8">Zn(2)-C6 fungal-type domain-containing protein</fullName>
    </recommendedName>
</protein>
<evidence type="ECO:0000256" key="7">
    <source>
        <dbReference type="SAM" id="MobiDB-lite"/>
    </source>
</evidence>
<dbReference type="PANTHER" id="PTHR47171">
    <property type="entry name" value="FARA-RELATED"/>
    <property type="match status" value="1"/>
</dbReference>
<evidence type="ECO:0000313" key="10">
    <source>
        <dbReference type="Proteomes" id="UP000054466"/>
    </source>
</evidence>
<dbReference type="Proteomes" id="UP000054466">
    <property type="component" value="Unassembled WGS sequence"/>
</dbReference>
<dbReference type="SUPFAM" id="SSF57701">
    <property type="entry name" value="Zn2/Cys6 DNA-binding domain"/>
    <property type="match status" value="1"/>
</dbReference>
<dbReference type="GO" id="GO:0008270">
    <property type="term" value="F:zinc ion binding"/>
    <property type="evidence" value="ECO:0007669"/>
    <property type="project" value="InterPro"/>
</dbReference>
<evidence type="ECO:0000313" key="9">
    <source>
        <dbReference type="EMBL" id="KIW34119.1"/>
    </source>
</evidence>
<dbReference type="OrthoDB" id="39175at2759"/>
<dbReference type="CDD" id="cd12148">
    <property type="entry name" value="fungal_TF_MHR"/>
    <property type="match status" value="1"/>
</dbReference>
<gene>
    <name evidence="9" type="ORF">PV07_00915</name>
</gene>
<evidence type="ECO:0000256" key="2">
    <source>
        <dbReference type="ARBA" id="ARBA00022833"/>
    </source>
</evidence>
<dbReference type="InterPro" id="IPR036864">
    <property type="entry name" value="Zn2-C6_fun-type_DNA-bd_sf"/>
</dbReference>
<dbReference type="InterPro" id="IPR001138">
    <property type="entry name" value="Zn2Cys6_DnaBD"/>
</dbReference>
<keyword evidence="4" id="KW-0238">DNA-binding</keyword>
<dbReference type="Pfam" id="PF04082">
    <property type="entry name" value="Fungal_trans"/>
    <property type="match status" value="1"/>
</dbReference>
<feature type="region of interest" description="Disordered" evidence="7">
    <location>
        <begin position="61"/>
        <end position="91"/>
    </location>
</feature>
<reference evidence="9 10" key="1">
    <citation type="submission" date="2015-01" db="EMBL/GenBank/DDBJ databases">
        <title>The Genome Sequence of Cladophialophora immunda CBS83496.</title>
        <authorList>
            <consortium name="The Broad Institute Genomics Platform"/>
            <person name="Cuomo C."/>
            <person name="de Hoog S."/>
            <person name="Gorbushina A."/>
            <person name="Stielow B."/>
            <person name="Teixiera M."/>
            <person name="Abouelleil A."/>
            <person name="Chapman S.B."/>
            <person name="Priest M."/>
            <person name="Young S.K."/>
            <person name="Wortman J."/>
            <person name="Nusbaum C."/>
            <person name="Birren B."/>
        </authorList>
    </citation>
    <scope>NUCLEOTIDE SEQUENCE [LARGE SCALE GENOMIC DNA]</scope>
    <source>
        <strain evidence="9 10">CBS 83496</strain>
    </source>
</reference>
<keyword evidence="1" id="KW-0479">Metal-binding</keyword>
<organism evidence="9 10">
    <name type="scientific">Cladophialophora immunda</name>
    <dbReference type="NCBI Taxonomy" id="569365"/>
    <lineage>
        <taxon>Eukaryota</taxon>
        <taxon>Fungi</taxon>
        <taxon>Dikarya</taxon>
        <taxon>Ascomycota</taxon>
        <taxon>Pezizomycotina</taxon>
        <taxon>Eurotiomycetes</taxon>
        <taxon>Chaetothyriomycetidae</taxon>
        <taxon>Chaetothyriales</taxon>
        <taxon>Herpotrichiellaceae</taxon>
        <taxon>Cladophialophora</taxon>
    </lineage>
</organism>
<dbReference type="PROSITE" id="PS50048">
    <property type="entry name" value="ZN2_CY6_FUNGAL_2"/>
    <property type="match status" value="1"/>
</dbReference>
<evidence type="ECO:0000256" key="1">
    <source>
        <dbReference type="ARBA" id="ARBA00022723"/>
    </source>
</evidence>
<evidence type="ECO:0000256" key="6">
    <source>
        <dbReference type="ARBA" id="ARBA00023242"/>
    </source>
</evidence>
<keyword evidence="2" id="KW-0862">Zinc</keyword>
<evidence type="ECO:0000256" key="5">
    <source>
        <dbReference type="ARBA" id="ARBA00023163"/>
    </source>
</evidence>
<evidence type="ECO:0000256" key="4">
    <source>
        <dbReference type="ARBA" id="ARBA00023125"/>
    </source>
</evidence>
<keyword evidence="6" id="KW-0539">Nucleus</keyword>
<keyword evidence="10" id="KW-1185">Reference proteome</keyword>
<dbReference type="VEuPathDB" id="FungiDB:PV07_00915"/>
<dbReference type="Pfam" id="PF00172">
    <property type="entry name" value="Zn_clus"/>
    <property type="match status" value="1"/>
</dbReference>
<feature type="domain" description="Zn(2)-C6 fungal-type" evidence="8">
    <location>
        <begin position="19"/>
        <end position="50"/>
    </location>
</feature>
<keyword evidence="3" id="KW-0805">Transcription regulation</keyword>
<dbReference type="HOGENOM" id="CLU_006329_4_1_1"/>
<dbReference type="InterPro" id="IPR007219">
    <property type="entry name" value="XnlR_reg_dom"/>
</dbReference>
<dbReference type="GO" id="GO:0003677">
    <property type="term" value="F:DNA binding"/>
    <property type="evidence" value="ECO:0007669"/>
    <property type="project" value="UniProtKB-KW"/>
</dbReference>
<name>A0A0D2DEK4_9EURO</name>
<dbReference type="GeneID" id="27340109"/>
<dbReference type="Gene3D" id="4.10.240.10">
    <property type="entry name" value="Zn(2)-C6 fungal-type DNA-binding domain"/>
    <property type="match status" value="1"/>
</dbReference>
<sequence>MNGPTNITGKSEPRRQMHSCDTCRRRKIKCDSVNKSRCSACHKSGVDCSFTVKWRRLDSRRSEISRTPGESSADTLPAPPRSDGLGDTIPFTDLSTTLDSGREESEPRCYAQDSLSQFFHKSVWSSGWAEFDDYERLRLAYIGTPVSNFAHLVNLNQRGQRFLTYPHPRIHPHLPWQPNPEDYLNRAPTVDSIRQLSSFPAKEIRDELVEAFFEKIHPCFPVLDEAGFRILYNDPNNPPPLIVFQAVLLAGAHVCDHPKVADSRQTVKSILYRRTKLLFDMRYENNRLYLIQAALLLTWYLEDADSVSLNSYHWVGVACRIAFGIGLHRNLLNDPNTPDRMPLSDRRLYRRVWWVLYQVEIMSALEHGRPSLIHCDDFDQPPLEQNDLREVNGQINQKINFEYCSKNIELCRMILDILSATSPGALLRGECPNLESLNAGLVKWAISVAPGNTFPSLQLQLHYQTVILHLHRLFLDGDDRIAMSPDSSDQCNAAAQAILSIFDAIIRLGVLKQCYFPSVMALIAAGVNISRVIEKLVDKGSKLLTLNAIRNLETVVQTAELLKKSWANAEGVEKLFRILVDRYKDCLHGEQYSQDVPATTDFCNFDWEAMLLFDPQPGLPDLEWMDAGPDH</sequence>
<dbReference type="GO" id="GO:0006351">
    <property type="term" value="P:DNA-templated transcription"/>
    <property type="evidence" value="ECO:0007669"/>
    <property type="project" value="InterPro"/>
</dbReference>
<dbReference type="EMBL" id="KN847040">
    <property type="protein sequence ID" value="KIW34119.1"/>
    <property type="molecule type" value="Genomic_DNA"/>
</dbReference>
<dbReference type="GO" id="GO:0000981">
    <property type="term" value="F:DNA-binding transcription factor activity, RNA polymerase II-specific"/>
    <property type="evidence" value="ECO:0007669"/>
    <property type="project" value="InterPro"/>
</dbReference>
<dbReference type="AlphaFoldDB" id="A0A0D2DEK4"/>
<dbReference type="SMART" id="SM00906">
    <property type="entry name" value="Fungal_trans"/>
    <property type="match status" value="1"/>
</dbReference>
<proteinExistence type="predicted"/>
<evidence type="ECO:0000259" key="8">
    <source>
        <dbReference type="PROSITE" id="PS50048"/>
    </source>
</evidence>
<evidence type="ECO:0000256" key="3">
    <source>
        <dbReference type="ARBA" id="ARBA00023015"/>
    </source>
</evidence>
<dbReference type="CDD" id="cd00067">
    <property type="entry name" value="GAL4"/>
    <property type="match status" value="1"/>
</dbReference>
<dbReference type="PROSITE" id="PS00463">
    <property type="entry name" value="ZN2_CY6_FUNGAL_1"/>
    <property type="match status" value="1"/>
</dbReference>
<dbReference type="PANTHER" id="PTHR47171:SF4">
    <property type="entry name" value="ACETAMIDASE REGULATORY PROTEIN"/>
    <property type="match status" value="1"/>
</dbReference>
<accession>A0A0D2DEK4</accession>
<keyword evidence="5" id="KW-0804">Transcription</keyword>
<dbReference type="RefSeq" id="XP_016254335.1">
    <property type="nucleotide sequence ID" value="XM_016387407.1"/>
</dbReference>
<dbReference type="SMART" id="SM00066">
    <property type="entry name" value="GAL4"/>
    <property type="match status" value="1"/>
</dbReference>
<dbReference type="InterPro" id="IPR052073">
    <property type="entry name" value="Amide_Lactam_Regulators"/>
</dbReference>